<dbReference type="SUPFAM" id="SSF56112">
    <property type="entry name" value="Protein kinase-like (PK-like)"/>
    <property type="match status" value="1"/>
</dbReference>
<dbReference type="Gene3D" id="1.10.510.10">
    <property type="entry name" value="Transferase(Phosphotransferase) domain 1"/>
    <property type="match status" value="1"/>
</dbReference>
<protein>
    <submittedName>
        <fullName evidence="11">Protein kinase domain-containing protein</fullName>
    </submittedName>
</protein>
<accession>A0A1I7WTI5</accession>
<evidence type="ECO:0000256" key="2">
    <source>
        <dbReference type="ARBA" id="ARBA00022679"/>
    </source>
</evidence>
<dbReference type="GO" id="GO:0005524">
    <property type="term" value="F:ATP binding"/>
    <property type="evidence" value="ECO:0007669"/>
    <property type="project" value="UniProtKB-UniRule"/>
</dbReference>
<organism evidence="10 11">
    <name type="scientific">Heterorhabditis bacteriophora</name>
    <name type="common">Entomopathogenic nematode worm</name>
    <dbReference type="NCBI Taxonomy" id="37862"/>
    <lineage>
        <taxon>Eukaryota</taxon>
        <taxon>Metazoa</taxon>
        <taxon>Ecdysozoa</taxon>
        <taxon>Nematoda</taxon>
        <taxon>Chromadorea</taxon>
        <taxon>Rhabditida</taxon>
        <taxon>Rhabditina</taxon>
        <taxon>Rhabditomorpha</taxon>
        <taxon>Strongyloidea</taxon>
        <taxon>Heterorhabditidae</taxon>
        <taxon>Heterorhabditis</taxon>
    </lineage>
</organism>
<dbReference type="PROSITE" id="PS00108">
    <property type="entry name" value="PROTEIN_KINASE_ST"/>
    <property type="match status" value="1"/>
</dbReference>
<dbReference type="AlphaFoldDB" id="A0A1I7WTI5"/>
<evidence type="ECO:0000256" key="6">
    <source>
        <dbReference type="PROSITE-ProRule" id="PRU10141"/>
    </source>
</evidence>
<feature type="domain" description="Protein kinase" evidence="9">
    <location>
        <begin position="178"/>
        <end position="438"/>
    </location>
</feature>
<keyword evidence="5 6" id="KW-0067">ATP-binding</keyword>
<reference evidence="11" key="1">
    <citation type="submission" date="2016-11" db="UniProtKB">
        <authorList>
            <consortium name="WormBaseParasite"/>
        </authorList>
    </citation>
    <scope>IDENTIFICATION</scope>
</reference>
<keyword evidence="8" id="KW-0812">Transmembrane</keyword>
<dbReference type="PROSITE" id="PS00107">
    <property type="entry name" value="PROTEIN_KINASE_ATP"/>
    <property type="match status" value="1"/>
</dbReference>
<dbReference type="Pfam" id="PF00069">
    <property type="entry name" value="Pkinase"/>
    <property type="match status" value="1"/>
</dbReference>
<keyword evidence="1 7" id="KW-0723">Serine/threonine-protein kinase</keyword>
<dbReference type="InterPro" id="IPR011009">
    <property type="entry name" value="Kinase-like_dom_sf"/>
</dbReference>
<dbReference type="SMART" id="SM00220">
    <property type="entry name" value="S_TKc"/>
    <property type="match status" value="1"/>
</dbReference>
<feature type="binding site" evidence="6">
    <location>
        <position position="208"/>
    </location>
    <ligand>
        <name>ATP</name>
        <dbReference type="ChEBI" id="CHEBI:30616"/>
    </ligand>
</feature>
<name>A0A1I7WTI5_HETBA</name>
<evidence type="ECO:0000256" key="7">
    <source>
        <dbReference type="RuleBase" id="RU000304"/>
    </source>
</evidence>
<keyword evidence="2" id="KW-0808">Transferase</keyword>
<keyword evidence="3 6" id="KW-0547">Nucleotide-binding</keyword>
<comment type="similarity">
    <text evidence="7">Belongs to the protein kinase superfamily.</text>
</comment>
<evidence type="ECO:0000256" key="8">
    <source>
        <dbReference type="SAM" id="Phobius"/>
    </source>
</evidence>
<feature type="transmembrane region" description="Helical" evidence="8">
    <location>
        <begin position="235"/>
        <end position="254"/>
    </location>
</feature>
<dbReference type="WBParaSite" id="Hba_08495">
    <property type="protein sequence ID" value="Hba_08495"/>
    <property type="gene ID" value="Hba_08495"/>
</dbReference>
<keyword evidence="10" id="KW-1185">Reference proteome</keyword>
<dbReference type="InterPro" id="IPR008271">
    <property type="entry name" value="Ser/Thr_kinase_AS"/>
</dbReference>
<keyword evidence="8" id="KW-0472">Membrane</keyword>
<dbReference type="CDD" id="cd05123">
    <property type="entry name" value="STKc_AGC"/>
    <property type="match status" value="1"/>
</dbReference>
<dbReference type="InterPro" id="IPR017441">
    <property type="entry name" value="Protein_kinase_ATP_BS"/>
</dbReference>
<evidence type="ECO:0000256" key="1">
    <source>
        <dbReference type="ARBA" id="ARBA00022527"/>
    </source>
</evidence>
<dbReference type="Proteomes" id="UP000095283">
    <property type="component" value="Unplaced"/>
</dbReference>
<dbReference type="InterPro" id="IPR000719">
    <property type="entry name" value="Prot_kinase_dom"/>
</dbReference>
<sequence>MPLGFKPCRPIDGLVMSLMGVDGECPTLKRQKLLDGNTLSTESNFSDRFSSITSGESSQRKRKRQIRRFSDVLRFSSLKSDIIHLFIISIYKEIVIIVTKRYFMYLFPDDVIIILYYSNSIEKYDWIEIASEKFIGSADSLNCIFNGHTPTMDRCKSFGQLETNQRAHNTGIFIEFIITFSTQLGCGSFGCVYRVTAKDDRTGIYAVKVQEKARILSRNAVTQVKREASIQNCDAFVINIIWSFILLFLSYASAGVPHDFISRLYTTWQSRSKLYSVLQYSVGSLGDLFSLWRDYGNMIEGTIQIYAAELACAIGFLHRSNVIYRDLKLENIILDAEGHIQIVDFGLAKYLENGEKTGTICGTLQYMSPDVSSGNPYAHYIDWWSLGVIMHVLYTGRYPYPNAEVKHHKDLCTPVGCSSEFGNLLDSGRCVQLFNKLL</sequence>
<keyword evidence="4" id="KW-0418">Kinase</keyword>
<dbReference type="PANTHER" id="PTHR24355:SF1">
    <property type="entry name" value="RIBOSOMAL PROTEIN S6 KINASE-RELATED PROTEIN"/>
    <property type="match status" value="1"/>
</dbReference>
<dbReference type="PANTHER" id="PTHR24355">
    <property type="entry name" value="G PROTEIN-COUPLED RECEPTOR KINASE/RIBOSOMAL PROTEIN S6 KINASE"/>
    <property type="match status" value="1"/>
</dbReference>
<evidence type="ECO:0000313" key="11">
    <source>
        <dbReference type="WBParaSite" id="Hba_08495"/>
    </source>
</evidence>
<dbReference type="Gene3D" id="3.30.200.20">
    <property type="entry name" value="Phosphorylase Kinase, domain 1"/>
    <property type="match status" value="1"/>
</dbReference>
<evidence type="ECO:0000256" key="4">
    <source>
        <dbReference type="ARBA" id="ARBA00022777"/>
    </source>
</evidence>
<proteinExistence type="inferred from homology"/>
<dbReference type="InterPro" id="IPR045270">
    <property type="entry name" value="STKc_AGC"/>
</dbReference>
<dbReference type="GO" id="GO:0004674">
    <property type="term" value="F:protein serine/threonine kinase activity"/>
    <property type="evidence" value="ECO:0007669"/>
    <property type="project" value="UniProtKB-KW"/>
</dbReference>
<evidence type="ECO:0000313" key="10">
    <source>
        <dbReference type="Proteomes" id="UP000095283"/>
    </source>
</evidence>
<keyword evidence="8" id="KW-1133">Transmembrane helix</keyword>
<evidence type="ECO:0000256" key="5">
    <source>
        <dbReference type="ARBA" id="ARBA00022840"/>
    </source>
</evidence>
<dbReference type="PROSITE" id="PS50011">
    <property type="entry name" value="PROTEIN_KINASE_DOM"/>
    <property type="match status" value="1"/>
</dbReference>
<evidence type="ECO:0000256" key="3">
    <source>
        <dbReference type="ARBA" id="ARBA00022741"/>
    </source>
</evidence>
<evidence type="ECO:0000259" key="9">
    <source>
        <dbReference type="PROSITE" id="PS50011"/>
    </source>
</evidence>